<keyword evidence="3" id="KW-0547">Nucleotide-binding</keyword>
<dbReference type="SUPFAM" id="SSF81271">
    <property type="entry name" value="TGS-like"/>
    <property type="match status" value="1"/>
</dbReference>
<evidence type="ECO:0000256" key="4">
    <source>
        <dbReference type="ARBA" id="ARBA00022840"/>
    </source>
</evidence>
<dbReference type="PANTHER" id="PTHR23305">
    <property type="entry name" value="OBG GTPASE FAMILY"/>
    <property type="match status" value="1"/>
</dbReference>
<comment type="caution">
    <text evidence="7">The sequence shown here is derived from an EMBL/GenBank/DDBJ whole genome shotgun (WGS) entry which is preliminary data.</text>
</comment>
<gene>
    <name evidence="7" type="primary">ychF_1</name>
    <name evidence="7" type="ORF">CMMCAS07_01010</name>
</gene>
<keyword evidence="8" id="KW-1185">Reference proteome</keyword>
<feature type="domain" description="YchF C-terminal" evidence="6">
    <location>
        <begin position="1"/>
        <end position="56"/>
    </location>
</feature>
<dbReference type="InterPro" id="IPR012676">
    <property type="entry name" value="TGS-like"/>
</dbReference>
<keyword evidence="5" id="KW-0460">Magnesium</keyword>
<dbReference type="Proteomes" id="UP000195062">
    <property type="component" value="Unassembled WGS sequence"/>
</dbReference>
<dbReference type="EMBL" id="MDHH01000001">
    <property type="protein sequence ID" value="OUE03497.1"/>
    <property type="molecule type" value="Genomic_DNA"/>
</dbReference>
<accession>A0A251XJ94</accession>
<keyword evidence="4" id="KW-0067">ATP-binding</keyword>
<proteinExistence type="predicted"/>
<dbReference type="GO" id="GO:0016887">
    <property type="term" value="F:ATP hydrolysis activity"/>
    <property type="evidence" value="ECO:0007669"/>
    <property type="project" value="TreeGrafter"/>
</dbReference>
<comment type="cofactor">
    <cofactor evidence="1">
        <name>Mg(2+)</name>
        <dbReference type="ChEBI" id="CHEBI:18420"/>
    </cofactor>
</comment>
<evidence type="ECO:0000256" key="2">
    <source>
        <dbReference type="ARBA" id="ARBA00022723"/>
    </source>
</evidence>
<dbReference type="InterPro" id="IPR013029">
    <property type="entry name" value="YchF_C"/>
</dbReference>
<name>A0A251XJ94_CLAMM</name>
<dbReference type="PANTHER" id="PTHR23305:SF18">
    <property type="entry name" value="OBG-TYPE G DOMAIN-CONTAINING PROTEIN"/>
    <property type="match status" value="1"/>
</dbReference>
<dbReference type="GO" id="GO:0005524">
    <property type="term" value="F:ATP binding"/>
    <property type="evidence" value="ECO:0007669"/>
    <property type="project" value="UniProtKB-KW"/>
</dbReference>
<evidence type="ECO:0000259" key="6">
    <source>
        <dbReference type="Pfam" id="PF06071"/>
    </source>
</evidence>
<dbReference type="GO" id="GO:0046872">
    <property type="term" value="F:metal ion binding"/>
    <property type="evidence" value="ECO:0007669"/>
    <property type="project" value="UniProtKB-KW"/>
</dbReference>
<evidence type="ECO:0000256" key="3">
    <source>
        <dbReference type="ARBA" id="ARBA00022741"/>
    </source>
</evidence>
<sequence>MIHTDFEKGFIKAEVISYDDLVETGSIAEARSKGKARIEGKEYVMQDGDVVEFRFNN</sequence>
<dbReference type="FunFam" id="3.10.20.30:FF:000029">
    <property type="entry name" value="Obg-like ATPase 1"/>
    <property type="match status" value="1"/>
</dbReference>
<evidence type="ECO:0000256" key="5">
    <source>
        <dbReference type="ARBA" id="ARBA00022842"/>
    </source>
</evidence>
<dbReference type="Pfam" id="PF06071">
    <property type="entry name" value="YchF-GTPase_C"/>
    <property type="match status" value="1"/>
</dbReference>
<evidence type="ECO:0000313" key="8">
    <source>
        <dbReference type="Proteomes" id="UP000195062"/>
    </source>
</evidence>
<organism evidence="7 8">
    <name type="scientific">Clavibacter michiganensis subsp. michiganensis</name>
    <dbReference type="NCBI Taxonomy" id="33013"/>
    <lineage>
        <taxon>Bacteria</taxon>
        <taxon>Bacillati</taxon>
        <taxon>Actinomycetota</taxon>
        <taxon>Actinomycetes</taxon>
        <taxon>Micrococcales</taxon>
        <taxon>Microbacteriaceae</taxon>
        <taxon>Clavibacter</taxon>
    </lineage>
</organism>
<dbReference type="GO" id="GO:0005737">
    <property type="term" value="C:cytoplasm"/>
    <property type="evidence" value="ECO:0007669"/>
    <property type="project" value="TreeGrafter"/>
</dbReference>
<reference evidence="7 8" key="1">
    <citation type="submission" date="2016-08" db="EMBL/GenBank/DDBJ databases">
        <title>Genome sequence of Clavibacter michiganensis subsp. michiganensis strain CASJ007.</title>
        <authorList>
            <person name="Thapa S.P."/>
            <person name="Coaker G."/>
        </authorList>
    </citation>
    <scope>NUCLEOTIDE SEQUENCE [LARGE SCALE GENOMIC DNA]</scope>
    <source>
        <strain evidence="7">CASJ007</strain>
    </source>
</reference>
<keyword evidence="2" id="KW-0479">Metal-binding</keyword>
<dbReference type="AlphaFoldDB" id="A0A251XJ94"/>
<dbReference type="InterPro" id="IPR012675">
    <property type="entry name" value="Beta-grasp_dom_sf"/>
</dbReference>
<evidence type="ECO:0000256" key="1">
    <source>
        <dbReference type="ARBA" id="ARBA00001946"/>
    </source>
</evidence>
<evidence type="ECO:0000313" key="7">
    <source>
        <dbReference type="EMBL" id="OUE03497.1"/>
    </source>
</evidence>
<dbReference type="Gene3D" id="3.10.20.30">
    <property type="match status" value="1"/>
</dbReference>
<protein>
    <submittedName>
        <fullName evidence="7">Ribosome-binding ATPase YchF</fullName>
    </submittedName>
</protein>